<dbReference type="EnsemblFungi" id="CEF88377">
    <property type="protein sequence ID" value="CEF88377"/>
    <property type="gene ID" value="FGRRES_15315_M"/>
</dbReference>
<accession>A0A0E0SPL4</accession>
<gene>
    <name evidence="1" type="ORF">FGRAMPH1_01T18589</name>
</gene>
<reference evidence="1 3" key="3">
    <citation type="journal article" date="2015" name="BMC Genomics">
        <title>The completed genome sequence of the pathogenic ascomycete fungus Fusarium graminearum.</title>
        <authorList>
            <person name="King R."/>
            <person name="Urban M."/>
            <person name="Hammond-Kosack M.C."/>
            <person name="Hassani-Pak K."/>
            <person name="Hammond-Kosack K.E."/>
        </authorList>
    </citation>
    <scope>NUCLEOTIDE SEQUENCE [LARGE SCALE GENOMIC DNA]</scope>
    <source>
        <strain evidence="3">ATCC MYA-4620 / CBS 123657 / FGSC 9075 / NRRL 31084 / PH-1</strain>
        <strain evidence="1">PH-1</strain>
    </source>
</reference>
<evidence type="ECO:0000313" key="3">
    <source>
        <dbReference type="Proteomes" id="UP000070720"/>
    </source>
</evidence>
<evidence type="ECO:0000313" key="1">
    <source>
        <dbReference type="EMBL" id="CEF88377.1"/>
    </source>
</evidence>
<dbReference type="AlphaFoldDB" id="A0A098E459"/>
<dbReference type="Proteomes" id="UP000070720">
    <property type="component" value="Chromosome 3"/>
</dbReference>
<sequence>MAVIYAPILNLTSHSKWPTTSTVRAALASKSRYLGTRVWL</sequence>
<dbReference type="InParanoid" id="A0A098E459"/>
<dbReference type="VEuPathDB" id="FungiDB:FGRAMPH1_01G18589"/>
<keyword evidence="3" id="KW-1185">Reference proteome</keyword>
<evidence type="ECO:0000313" key="2">
    <source>
        <dbReference type="EnsemblFungi" id="CEF88377"/>
    </source>
</evidence>
<name>A0A098E459_GIBZE</name>
<reference evidence="2 3" key="2">
    <citation type="journal article" date="2010" name="Nature">
        <title>Comparative genomics reveals mobile pathogenicity chromosomes in Fusarium.</title>
        <authorList>
            <person name="Ma L.J."/>
            <person name="van der Does H.C."/>
            <person name="Borkovich K.A."/>
            <person name="Coleman J.J."/>
            <person name="Daboussi M.J."/>
            <person name="Di Pietro A."/>
            <person name="Dufresne M."/>
            <person name="Freitag M."/>
            <person name="Grabherr M."/>
            <person name="Henrissat B."/>
            <person name="Houterman P.M."/>
            <person name="Kang S."/>
            <person name="Shim W.B."/>
            <person name="Woloshuk C."/>
            <person name="Xie X."/>
            <person name="Xu J.R."/>
            <person name="Antoniw J."/>
            <person name="Baker S.E."/>
            <person name="Bluhm B.H."/>
            <person name="Breakspear A."/>
            <person name="Brown D.W."/>
            <person name="Butchko R.A."/>
            <person name="Chapman S."/>
            <person name="Coulson R."/>
            <person name="Coutinho P.M."/>
            <person name="Danchin E.G."/>
            <person name="Diener A."/>
            <person name="Gale L.R."/>
            <person name="Gardiner D.M."/>
            <person name="Goff S."/>
            <person name="Hammond-Kosack K.E."/>
            <person name="Hilburn K."/>
            <person name="Hua-Van A."/>
            <person name="Jonkers W."/>
            <person name="Kazan K."/>
            <person name="Kodira C.D."/>
            <person name="Koehrsen M."/>
            <person name="Kumar L."/>
            <person name="Lee Y.H."/>
            <person name="Li L."/>
            <person name="Manners J.M."/>
            <person name="Miranda-Saavedra D."/>
            <person name="Mukherjee M."/>
            <person name="Park G."/>
            <person name="Park J."/>
            <person name="Park S.Y."/>
            <person name="Proctor R.H."/>
            <person name="Regev A."/>
            <person name="Ruiz-Roldan M.C."/>
            <person name="Sain D."/>
            <person name="Sakthikumar S."/>
            <person name="Sykes S."/>
            <person name="Schwartz D.C."/>
            <person name="Turgeon B.G."/>
            <person name="Wapinski I."/>
            <person name="Yoder O."/>
            <person name="Young S."/>
            <person name="Zeng Q."/>
            <person name="Zhou S."/>
            <person name="Galagan J."/>
            <person name="Cuomo C.A."/>
            <person name="Kistler H.C."/>
            <person name="Rep M."/>
        </authorList>
    </citation>
    <scope>GENOME REANNOTATION</scope>
    <source>
        <strain evidence="3">ATCC MYA-4620 / CBS 123657 / FGSC 9075 / NRRL 31084 / PH-1</strain>
        <strain evidence="2">PH-1 / ATCC MYA-4620 / FGSC 9075 / NRRL 31084</strain>
    </source>
</reference>
<organism evidence="1 3">
    <name type="scientific">Gibberella zeae (strain ATCC MYA-4620 / CBS 123657 / FGSC 9075 / NRRL 31084 / PH-1)</name>
    <name type="common">Wheat head blight fungus</name>
    <name type="synonym">Fusarium graminearum</name>
    <dbReference type="NCBI Taxonomy" id="229533"/>
    <lineage>
        <taxon>Eukaryota</taxon>
        <taxon>Fungi</taxon>
        <taxon>Dikarya</taxon>
        <taxon>Ascomycota</taxon>
        <taxon>Pezizomycotina</taxon>
        <taxon>Sordariomycetes</taxon>
        <taxon>Hypocreomycetidae</taxon>
        <taxon>Hypocreales</taxon>
        <taxon>Nectriaceae</taxon>
        <taxon>Fusarium</taxon>
    </lineage>
</organism>
<protein>
    <submittedName>
        <fullName evidence="1">Chromosome 3, complete genome</fullName>
    </submittedName>
</protein>
<accession>A0A098E459</accession>
<proteinExistence type="predicted"/>
<dbReference type="EMBL" id="HG970334">
    <property type="protein sequence ID" value="CEF88377.1"/>
    <property type="molecule type" value="Genomic_DNA"/>
</dbReference>
<reference evidence="2" key="4">
    <citation type="submission" date="2017-01" db="UniProtKB">
        <authorList>
            <consortium name="EnsemblFungi"/>
        </authorList>
    </citation>
    <scope>IDENTIFICATION</scope>
    <source>
        <strain evidence="2">PH-1 / ATCC MYA-4620 / FGSC 9075 / NRRL 31084</strain>
    </source>
</reference>
<reference evidence="2 3" key="1">
    <citation type="journal article" date="2007" name="Science">
        <title>The Fusarium graminearum genome reveals a link between localized polymorphism and pathogen specialization.</title>
        <authorList>
            <person name="Cuomo C.A."/>
            <person name="Gueldener U."/>
            <person name="Xu J.-R."/>
            <person name="Trail F."/>
            <person name="Turgeon B.G."/>
            <person name="Di Pietro A."/>
            <person name="Walton J.D."/>
            <person name="Ma L.-J."/>
            <person name="Baker S.E."/>
            <person name="Rep M."/>
            <person name="Adam G."/>
            <person name="Antoniw J."/>
            <person name="Baldwin T."/>
            <person name="Calvo S.E."/>
            <person name="Chang Y.-L."/>
            <person name="DeCaprio D."/>
            <person name="Gale L.R."/>
            <person name="Gnerre S."/>
            <person name="Goswami R.S."/>
            <person name="Hammond-Kosack K."/>
            <person name="Harris L.J."/>
            <person name="Hilburn K."/>
            <person name="Kennell J.C."/>
            <person name="Kroken S."/>
            <person name="Magnuson J.K."/>
            <person name="Mannhaupt G."/>
            <person name="Mauceli E.W."/>
            <person name="Mewes H.-W."/>
            <person name="Mitterbauer R."/>
            <person name="Muehlbauer G."/>
            <person name="Muensterkoetter M."/>
            <person name="Nelson D."/>
            <person name="O'Donnell K."/>
            <person name="Ouellet T."/>
            <person name="Qi W."/>
            <person name="Quesneville H."/>
            <person name="Roncero M.I.G."/>
            <person name="Seong K.-Y."/>
            <person name="Tetko I.V."/>
            <person name="Urban M."/>
            <person name="Waalwijk C."/>
            <person name="Ward T.J."/>
            <person name="Yao J."/>
            <person name="Birren B.W."/>
            <person name="Kistler H.C."/>
        </authorList>
    </citation>
    <scope>NUCLEOTIDE SEQUENCE [LARGE SCALE GENOMIC DNA]</scope>
    <source>
        <strain evidence="3">ATCC MYA-4620 / CBS 123657 / FGSC 9075 / NRRL 31084 / PH-1</strain>
        <strain evidence="2">PH-1 / ATCC MYA-4620 / FGSC 9075 / NRRL 31084</strain>
    </source>
</reference>